<dbReference type="InterPro" id="IPR046673">
    <property type="entry name" value="ToxA_N"/>
</dbReference>
<evidence type="ECO:0000313" key="4">
    <source>
        <dbReference type="EMBL" id="TWR55235.1"/>
    </source>
</evidence>
<evidence type="ECO:0000259" key="2">
    <source>
        <dbReference type="Pfam" id="PF20178"/>
    </source>
</evidence>
<reference evidence="4 6" key="2">
    <citation type="submission" date="2019-06" db="EMBL/GenBank/DDBJ databases">
        <title>Pseudomonas bimorpha sp. nov. isolated from bovine raw milk and skim milk concentrate.</title>
        <authorList>
            <person name="Hofmann K."/>
            <person name="Huptas C."/>
            <person name="Doll E."/>
            <person name="Scherer S."/>
            <person name="Wenning M."/>
        </authorList>
    </citation>
    <scope>NUCLEOTIDE SEQUENCE [LARGE SCALE GENOMIC DNA]</scope>
    <source>
        <strain evidence="4 6">DSM 17515</strain>
    </source>
</reference>
<keyword evidence="5" id="KW-1185">Reference proteome</keyword>
<dbReference type="RefSeq" id="WP_143513880.1">
    <property type="nucleotide sequence ID" value="NZ_FNKM01000002.1"/>
</dbReference>
<feature type="domain" description="Dermonecrotic toxin N-terminal" evidence="2">
    <location>
        <begin position="792"/>
        <end position="1084"/>
    </location>
</feature>
<feature type="region of interest" description="Disordered" evidence="1">
    <location>
        <begin position="139"/>
        <end position="164"/>
    </location>
</feature>
<sequence>MRSVNTHNTNIAPHPTATHLNVPATEPMVSNVLKALAVKMHADLGGASAHFSPPEASTEQPVLSVLEQPSPANQPNLADQILYLMHASSSPLEDAGLAQAVAHLLDQPSYQDVRKTYAQLISDSLQGAATVAHGAAHALSRNRRDLAPDPAQPTATEANSSSRTLVTQGDSELALLSANALLERYIAIEEKRALPAQETVSNIPPFSTFGLAWSKLSALLTGEPFKTFAASKGIDVTTVRISLPSGTLNCLSNGEPAVFTLTDRSGWGAIAPRVLTAAKQLTPLKVATIDFPGANSAPLELISRFYHADFGESSKSPRFFINFLNKYRTFHSLLPGRAPDSFNYKKQTEAIRAVGAMTPEEITALTASRPSDYSEQLKRGDSALARLCSQALINNVDRLNRDQGEIYASMVHDIPEDSTFSKAQQHFKHTLNTEPFSRFAADQSINLGSISIDPISGDLHCMAKGDDKVFKLNDASGWKLASTQVLKAVRALAAGLDRRWSYPEPNRAYLFDVLAFYGESPVVGSTLATFNQCARINRNNTFTAFVDGAADPRGDYRQARERQQSVLKSLTPEPQPPAAKNIDERRLVEAYATELLKTADGGDTAWVRAPEGSTLGKWLEMYRSLLDHPLVADWMREQKIDPALIELTPSTGELLIRDKGSVRGFSLNDGSDWKDIAPVLLSVANVIAPVPGQSLRIAPGNGFIATPFEVVANFYGEQTPSTAADIRIRVDQLRHKGTFDPPAPNDTLRPATARTADALDNLHRQAHVYSGAINRSRRDKADYKNLMTTVAQDLPNLRAQAKKWAEALVLKLTGKTVDADTIYLNRFQGSQSANTITGWEHMNEEPTSSLRLPDALLHNFSENDGVPGNLDSEAGLYTDGPGKSKNGGYGTHNEFKLSPSQLMHESWKTDFQEQITQKLDNFWTEHADDYRAAVKGQFIFKAREQLKAAEHATPADRAALPAEQRFTRQDYELVMKAAANVPLDAQQQLSLEQIRALSPAKHVVRAHTFDINGLKANDILRFTELDDGQYRYLKGRRDGRQILYIPGNNPDFLRFDSLESMDNWIVDQAKNPDRRKALASHFAQSDRQDRASGPVSKTMLELFVPLYGLLAPEDRSKEGIDTLLEKLATGAADNLEGIHIDQGNFVIHEDVFSTVTKATSQRMRADADTTIKSNSEVTRDTWLNDLSVAAGLLAKLAPIAAPVAAAAVITSLAEAALGAEKSDTGDTEAERSDGSSKMLDGVVNALFSYNAADVPEDPFAQPTVRPLARHAVRETAGVLANRAIITEAHLPLQRERFSDGTTALVLEQPMPPDAYTVARSDGFDLVAGEKVYRYESSEPGRLTDLASTERPGSLDRFEEFCPAPTSVSARARRDTSSLCFVKSLADVTGDQAKELQSLEHVRLYPAARKSLFDSKRFVVAERRLNQVVETETGSKLVPVPGKSFIEYKSIVTGTITKDARFGMVGRTESEFLRDQTYVVKLGNISRICKDSRELRGVVVTSSVAGDTAQYLVIEADTAQFYKAKITPGQTGEVRFIKCDLNDFDLDLVKQYRAERSARQSTAAMPIDADFVALPPLDKALTDLKKSGYTAPQINELKTKLAKMSSSQKREAVYELQARGAIEKQDIALKTAKVRPLTKPHNFNKLSVSQKNEFFATRAKESVTRALKATGLGPSNLVRSADDLARAQAASETLGWLRLTLPPRVPERATMVLKAGVGNCSEMSLLAKDMINSSGGRAYEWAAGTEHAFTVVGGPAELPGATVDFSGPEWRDAWIVDPWADIACPASQYTSKLDEVMRQWEAQGMQIVGSGGPTARESPTNQAWLDTLIKKPKTPFPHGYESPTPALRVR</sequence>
<dbReference type="Proteomes" id="UP000317267">
    <property type="component" value="Unassembled WGS sequence"/>
</dbReference>
<evidence type="ECO:0000256" key="1">
    <source>
        <dbReference type="SAM" id="MobiDB-lite"/>
    </source>
</evidence>
<accession>A0A1H1HJE2</accession>
<protein>
    <recommendedName>
        <fullName evidence="2">Dermonecrotic toxin N-terminal domain-containing protein</fullName>
    </recommendedName>
</protein>
<evidence type="ECO:0000313" key="3">
    <source>
        <dbReference type="EMBL" id="SDR25635.1"/>
    </source>
</evidence>
<dbReference type="Pfam" id="PF20178">
    <property type="entry name" value="ToxA_N"/>
    <property type="match status" value="1"/>
</dbReference>
<feature type="compositionally biased region" description="Polar residues" evidence="1">
    <location>
        <begin position="153"/>
        <end position="164"/>
    </location>
</feature>
<dbReference type="Proteomes" id="UP000198740">
    <property type="component" value="Unassembled WGS sequence"/>
</dbReference>
<proteinExistence type="predicted"/>
<gene>
    <name evidence="4" type="ORF">FIV39_30280</name>
    <name evidence="3" type="ORF">SAMN04490186_4449</name>
</gene>
<evidence type="ECO:0000313" key="6">
    <source>
        <dbReference type="Proteomes" id="UP000317267"/>
    </source>
</evidence>
<evidence type="ECO:0000313" key="5">
    <source>
        <dbReference type="Proteomes" id="UP000198740"/>
    </source>
</evidence>
<organism evidence="4 6">
    <name type="scientific">Pseudomonas grimontii</name>
    <dbReference type="NCBI Taxonomy" id="129847"/>
    <lineage>
        <taxon>Bacteria</taxon>
        <taxon>Pseudomonadati</taxon>
        <taxon>Pseudomonadota</taxon>
        <taxon>Gammaproteobacteria</taxon>
        <taxon>Pseudomonadales</taxon>
        <taxon>Pseudomonadaceae</taxon>
        <taxon>Pseudomonas</taxon>
    </lineage>
</organism>
<dbReference type="OrthoDB" id="5572038at2"/>
<dbReference type="EMBL" id="VFES01000032">
    <property type="protein sequence ID" value="TWR55235.1"/>
    <property type="molecule type" value="Genomic_DNA"/>
</dbReference>
<dbReference type="EMBL" id="FNKM01000002">
    <property type="protein sequence ID" value="SDR25635.1"/>
    <property type="molecule type" value="Genomic_DNA"/>
</dbReference>
<reference evidence="3 5" key="1">
    <citation type="submission" date="2016-10" db="EMBL/GenBank/DDBJ databases">
        <authorList>
            <person name="Varghese N."/>
            <person name="Submissions S."/>
        </authorList>
    </citation>
    <scope>NUCLEOTIDE SEQUENCE [LARGE SCALE GENOMIC DNA]</scope>
    <source>
        <strain evidence="3 5">BS2976</strain>
    </source>
</reference>
<comment type="caution">
    <text evidence="4">The sequence shown here is derived from an EMBL/GenBank/DDBJ whole genome shotgun (WGS) entry which is preliminary data.</text>
</comment>
<name>A0A1H1HJE2_9PSED</name>